<name>A0ACA9M131_9GLOM</name>
<organism evidence="1 2">
    <name type="scientific">Racocetra persica</name>
    <dbReference type="NCBI Taxonomy" id="160502"/>
    <lineage>
        <taxon>Eukaryota</taxon>
        <taxon>Fungi</taxon>
        <taxon>Fungi incertae sedis</taxon>
        <taxon>Mucoromycota</taxon>
        <taxon>Glomeromycotina</taxon>
        <taxon>Glomeromycetes</taxon>
        <taxon>Diversisporales</taxon>
        <taxon>Gigasporaceae</taxon>
        <taxon>Racocetra</taxon>
    </lineage>
</organism>
<comment type="caution">
    <text evidence="1">The sequence shown here is derived from an EMBL/GenBank/DDBJ whole genome shotgun (WGS) entry which is preliminary data.</text>
</comment>
<dbReference type="EMBL" id="CAJVQC010005711">
    <property type="protein sequence ID" value="CAG8557785.1"/>
    <property type="molecule type" value="Genomic_DNA"/>
</dbReference>
<accession>A0ACA9M131</accession>
<reference evidence="1" key="1">
    <citation type="submission" date="2021-06" db="EMBL/GenBank/DDBJ databases">
        <authorList>
            <person name="Kallberg Y."/>
            <person name="Tangrot J."/>
            <person name="Rosling A."/>
        </authorList>
    </citation>
    <scope>NUCLEOTIDE SEQUENCE</scope>
    <source>
        <strain evidence="1">MA461A</strain>
    </source>
</reference>
<evidence type="ECO:0000313" key="1">
    <source>
        <dbReference type="EMBL" id="CAG8557785.1"/>
    </source>
</evidence>
<proteinExistence type="predicted"/>
<gene>
    <name evidence="1" type="ORF">RPERSI_LOCUS4232</name>
</gene>
<sequence>MNIYNILLSLFIVIDNIYRSCLIVQAILDNEIARSYSWLLEILNKATDKLCLKTILTDANPAISLAISSIMLSALHLYCIWHISQNLQKKLKNKLGSSWDSFIKDFYKTHNILDLQIFEIRFKALLKSYPKAAQYFNKVLYPNRHS</sequence>
<dbReference type="Proteomes" id="UP000789920">
    <property type="component" value="Unassembled WGS sequence"/>
</dbReference>
<evidence type="ECO:0000313" key="2">
    <source>
        <dbReference type="Proteomes" id="UP000789920"/>
    </source>
</evidence>
<protein>
    <submittedName>
        <fullName evidence="1">34827_t:CDS:1</fullName>
    </submittedName>
</protein>
<keyword evidence="2" id="KW-1185">Reference proteome</keyword>